<evidence type="ECO:0000256" key="1">
    <source>
        <dbReference type="SAM" id="Phobius"/>
    </source>
</evidence>
<proteinExistence type="predicted"/>
<keyword evidence="1" id="KW-1133">Transmembrane helix</keyword>
<feature type="transmembrane region" description="Helical" evidence="1">
    <location>
        <begin position="20"/>
        <end position="42"/>
    </location>
</feature>
<gene>
    <name evidence="2" type="ORF">ABMA28_008504</name>
</gene>
<reference evidence="2 3" key="1">
    <citation type="submission" date="2024-06" db="EMBL/GenBank/DDBJ databases">
        <title>A chromosome-level genome assembly of beet webworm, Loxostege sticticalis.</title>
        <authorList>
            <person name="Zhang Y."/>
        </authorList>
    </citation>
    <scope>NUCLEOTIDE SEQUENCE [LARGE SCALE GENOMIC DNA]</scope>
    <source>
        <strain evidence="2">AQ028</strain>
        <tissue evidence="2">Male pupae</tissue>
    </source>
</reference>
<organism evidence="2 3">
    <name type="scientific">Loxostege sticticalis</name>
    <name type="common">Beet webworm moth</name>
    <dbReference type="NCBI Taxonomy" id="481309"/>
    <lineage>
        <taxon>Eukaryota</taxon>
        <taxon>Metazoa</taxon>
        <taxon>Ecdysozoa</taxon>
        <taxon>Arthropoda</taxon>
        <taxon>Hexapoda</taxon>
        <taxon>Insecta</taxon>
        <taxon>Pterygota</taxon>
        <taxon>Neoptera</taxon>
        <taxon>Endopterygota</taxon>
        <taxon>Lepidoptera</taxon>
        <taxon>Glossata</taxon>
        <taxon>Ditrysia</taxon>
        <taxon>Pyraloidea</taxon>
        <taxon>Crambidae</taxon>
        <taxon>Pyraustinae</taxon>
        <taxon>Loxostege</taxon>
    </lineage>
</organism>
<dbReference type="AlphaFoldDB" id="A0ABD0SHE5"/>
<evidence type="ECO:0000313" key="2">
    <source>
        <dbReference type="EMBL" id="KAL0819264.1"/>
    </source>
</evidence>
<comment type="caution">
    <text evidence="2">The sequence shown here is derived from an EMBL/GenBank/DDBJ whole genome shotgun (WGS) entry which is preliminary data.</text>
</comment>
<sequence length="130" mass="15291">MTIREIFDTRTPFYILRYVFTLHNFLMMVSPAVSAGFVTVTVDKLKLILLERILCERDMAHEHHLQMFVEYVNIRPMRFAVLKVVPLDWSMPVLFLNLCISYQIIIVQFTQSSLESNCSDSNPLFYSHKL</sequence>
<dbReference type="Proteomes" id="UP001549921">
    <property type="component" value="Unassembled WGS sequence"/>
</dbReference>
<dbReference type="EMBL" id="JBEDNZ010000021">
    <property type="protein sequence ID" value="KAL0819264.1"/>
    <property type="molecule type" value="Genomic_DNA"/>
</dbReference>
<evidence type="ECO:0000313" key="3">
    <source>
        <dbReference type="Proteomes" id="UP001549921"/>
    </source>
</evidence>
<accession>A0ABD0SHE5</accession>
<name>A0ABD0SHE5_LOXSC</name>
<keyword evidence="1" id="KW-0812">Transmembrane</keyword>
<keyword evidence="1" id="KW-0472">Membrane</keyword>
<protein>
    <submittedName>
        <fullName evidence="2">Uncharacterized protein</fullName>
    </submittedName>
</protein>